<sequence>MNTNTSLRLSVAAALVAVGAAMTVLPGCAVTRGQSTVGEYIDDASVTTAVKAKFVESKAVDAVAINVETLNGTVMLSGFAKSLNEKAEAERLAWTVKGVKAVRNELAVRP</sequence>
<reference evidence="3 4" key="1">
    <citation type="submission" date="2022-06" db="EMBL/GenBank/DDBJ databases">
        <title>Ideonella sp. NS12-5 Genome sequencing and assembly.</title>
        <authorList>
            <person name="Jung Y."/>
        </authorList>
    </citation>
    <scope>NUCLEOTIDE SEQUENCE [LARGE SCALE GENOMIC DNA]</scope>
    <source>
        <strain evidence="3 4">NS12-5</strain>
    </source>
</reference>
<dbReference type="InterPro" id="IPR014004">
    <property type="entry name" value="Transpt-assoc_nodulatn_dom_bac"/>
</dbReference>
<accession>A0ABT1BH22</accession>
<evidence type="ECO:0000256" key="1">
    <source>
        <dbReference type="SAM" id="SignalP"/>
    </source>
</evidence>
<comment type="caution">
    <text evidence="3">The sequence shown here is derived from an EMBL/GenBank/DDBJ whole genome shotgun (WGS) entry which is preliminary data.</text>
</comment>
<protein>
    <submittedName>
        <fullName evidence="3">BON domain-containing protein</fullName>
    </submittedName>
</protein>
<dbReference type="PANTHER" id="PTHR34606:SF16">
    <property type="entry name" value="BON DOMAIN-CONTAINING PROTEIN"/>
    <property type="match status" value="1"/>
</dbReference>
<keyword evidence="4" id="KW-1185">Reference proteome</keyword>
<organism evidence="3 4">
    <name type="scientific">Ideonella oryzae</name>
    <dbReference type="NCBI Taxonomy" id="2937441"/>
    <lineage>
        <taxon>Bacteria</taxon>
        <taxon>Pseudomonadati</taxon>
        <taxon>Pseudomonadota</taxon>
        <taxon>Betaproteobacteria</taxon>
        <taxon>Burkholderiales</taxon>
        <taxon>Sphaerotilaceae</taxon>
        <taxon>Ideonella</taxon>
    </lineage>
</organism>
<gene>
    <name evidence="3" type="ORF">M0L44_02095</name>
</gene>
<dbReference type="EMBL" id="JAMXMC010000001">
    <property type="protein sequence ID" value="MCO5975515.1"/>
    <property type="molecule type" value="Genomic_DNA"/>
</dbReference>
<dbReference type="SMART" id="SM00749">
    <property type="entry name" value="BON"/>
    <property type="match status" value="1"/>
</dbReference>
<dbReference type="Pfam" id="PF04972">
    <property type="entry name" value="BON"/>
    <property type="match status" value="1"/>
</dbReference>
<evidence type="ECO:0000313" key="4">
    <source>
        <dbReference type="Proteomes" id="UP001204851"/>
    </source>
</evidence>
<dbReference type="PANTHER" id="PTHR34606">
    <property type="entry name" value="BON DOMAIN-CONTAINING PROTEIN"/>
    <property type="match status" value="1"/>
</dbReference>
<dbReference type="InterPro" id="IPR007055">
    <property type="entry name" value="BON_dom"/>
</dbReference>
<evidence type="ECO:0000259" key="2">
    <source>
        <dbReference type="PROSITE" id="PS50914"/>
    </source>
</evidence>
<dbReference type="Gene3D" id="3.30.1340.30">
    <property type="match status" value="1"/>
</dbReference>
<keyword evidence="1" id="KW-0732">Signal</keyword>
<dbReference type="PROSITE" id="PS50914">
    <property type="entry name" value="BON"/>
    <property type="match status" value="1"/>
</dbReference>
<proteinExistence type="predicted"/>
<feature type="domain" description="BON" evidence="2">
    <location>
        <begin position="42"/>
        <end position="110"/>
    </location>
</feature>
<dbReference type="Proteomes" id="UP001204851">
    <property type="component" value="Unassembled WGS sequence"/>
</dbReference>
<feature type="signal peptide" evidence="1">
    <location>
        <begin position="1"/>
        <end position="29"/>
    </location>
</feature>
<name>A0ABT1BH22_9BURK</name>
<evidence type="ECO:0000313" key="3">
    <source>
        <dbReference type="EMBL" id="MCO5975515.1"/>
    </source>
</evidence>
<dbReference type="RefSeq" id="WP_252767947.1">
    <property type="nucleotide sequence ID" value="NZ_JAMXMC010000001.1"/>
</dbReference>
<dbReference type="InterPro" id="IPR051686">
    <property type="entry name" value="Lipoprotein_DolP"/>
</dbReference>
<feature type="chain" id="PRO_5046074081" evidence="1">
    <location>
        <begin position="30"/>
        <end position="110"/>
    </location>
</feature>